<dbReference type="SUPFAM" id="SSF54909">
    <property type="entry name" value="Dimeric alpha+beta barrel"/>
    <property type="match status" value="1"/>
</dbReference>
<comment type="caution">
    <text evidence="2">The sequence shown here is derived from an EMBL/GenBank/DDBJ whole genome shotgun (WGS) entry which is preliminary data.</text>
</comment>
<evidence type="ECO:0000259" key="1">
    <source>
        <dbReference type="PROSITE" id="PS51725"/>
    </source>
</evidence>
<protein>
    <submittedName>
        <fullName evidence="2">Heme-degrading monooxygenase HmoA</fullName>
    </submittedName>
</protein>
<proteinExistence type="predicted"/>
<dbReference type="Proteomes" id="UP001152519">
    <property type="component" value="Unassembled WGS sequence"/>
</dbReference>
<dbReference type="GO" id="GO:0004497">
    <property type="term" value="F:monooxygenase activity"/>
    <property type="evidence" value="ECO:0007669"/>
    <property type="project" value="UniProtKB-KW"/>
</dbReference>
<dbReference type="Gene3D" id="3.30.70.100">
    <property type="match status" value="1"/>
</dbReference>
<dbReference type="Pfam" id="PF03992">
    <property type="entry name" value="ABM"/>
    <property type="match status" value="1"/>
</dbReference>
<reference evidence="2" key="1">
    <citation type="submission" date="2021-05" db="EMBL/GenBank/DDBJ databases">
        <authorList>
            <person name="Arsene-Ploetze F."/>
        </authorList>
    </citation>
    <scope>NUCLEOTIDE SEQUENCE</scope>
    <source>
        <strain evidence="2">DSM 42138</strain>
    </source>
</reference>
<organism evidence="2 3">
    <name type="scientific">Actinacidiphila cocklensis</name>
    <dbReference type="NCBI Taxonomy" id="887465"/>
    <lineage>
        <taxon>Bacteria</taxon>
        <taxon>Bacillati</taxon>
        <taxon>Actinomycetota</taxon>
        <taxon>Actinomycetes</taxon>
        <taxon>Kitasatosporales</taxon>
        <taxon>Streptomycetaceae</taxon>
        <taxon>Actinacidiphila</taxon>
    </lineage>
</organism>
<evidence type="ECO:0000313" key="2">
    <source>
        <dbReference type="EMBL" id="CAG6397107.1"/>
    </source>
</evidence>
<dbReference type="PROSITE" id="PS51725">
    <property type="entry name" value="ABM"/>
    <property type="match status" value="1"/>
</dbReference>
<keyword evidence="3" id="KW-1185">Reference proteome</keyword>
<dbReference type="InterPro" id="IPR011008">
    <property type="entry name" value="Dimeric_a/b-barrel"/>
</dbReference>
<accession>A0A9W4DSV6</accession>
<sequence>MVLEIAAMEIRAGAEDEFTAAYAEVRRSVLTHPGVHEIRLVRGVESTSRFMLLVEWEDVSTHEKFRQSEQFQTWRWTLAPYLAAPSQGEHYRDV</sequence>
<keyword evidence="2" id="KW-0560">Oxidoreductase</keyword>
<dbReference type="InterPro" id="IPR007138">
    <property type="entry name" value="ABM_dom"/>
</dbReference>
<dbReference type="EMBL" id="CAJSLV010000081">
    <property type="protein sequence ID" value="CAG6397107.1"/>
    <property type="molecule type" value="Genomic_DNA"/>
</dbReference>
<evidence type="ECO:0000313" key="3">
    <source>
        <dbReference type="Proteomes" id="UP001152519"/>
    </source>
</evidence>
<feature type="domain" description="ABM" evidence="1">
    <location>
        <begin position="2"/>
        <end position="90"/>
    </location>
</feature>
<keyword evidence="2" id="KW-0503">Monooxygenase</keyword>
<dbReference type="AlphaFoldDB" id="A0A9W4DSV6"/>
<dbReference type="RefSeq" id="WP_251496611.1">
    <property type="nucleotide sequence ID" value="NZ_CAJSLV010000081.1"/>
</dbReference>
<gene>
    <name evidence="2" type="ORF">SCOCK_50156</name>
</gene>
<name>A0A9W4DSV6_9ACTN</name>